<keyword evidence="2" id="KW-0378">Hydrolase</keyword>
<feature type="domain" description="HNH nuclease" evidence="6">
    <location>
        <begin position="27"/>
        <end position="83"/>
    </location>
</feature>
<evidence type="ECO:0000313" key="7">
    <source>
        <dbReference type="EMBL" id="MDQ0228422.1"/>
    </source>
</evidence>
<keyword evidence="1" id="KW-0540">Nuclease</keyword>
<proteinExistence type="inferred from homology"/>
<comment type="caution">
    <text evidence="7">The sequence shown here is derived from an EMBL/GenBank/DDBJ whole genome shotgun (WGS) entry which is preliminary data.</text>
</comment>
<evidence type="ECO:0000256" key="3">
    <source>
        <dbReference type="ARBA" id="ARBA00038412"/>
    </source>
</evidence>
<keyword evidence="8" id="KW-1185">Reference proteome</keyword>
<protein>
    <recommendedName>
        <fullName evidence="4">Putative HNH nuclease YajD</fullName>
    </recommendedName>
</protein>
<organism evidence="7 8">
    <name type="scientific">Metabacillus niabensis</name>
    <dbReference type="NCBI Taxonomy" id="324854"/>
    <lineage>
        <taxon>Bacteria</taxon>
        <taxon>Bacillati</taxon>
        <taxon>Bacillota</taxon>
        <taxon>Bacilli</taxon>
        <taxon>Bacillales</taxon>
        <taxon>Bacillaceae</taxon>
        <taxon>Metabacillus</taxon>
    </lineage>
</organism>
<accession>A0ABT9Z865</accession>
<dbReference type="PANTHER" id="PTHR41286:SF1">
    <property type="entry name" value="HNH NUCLEASE YAJD-RELATED"/>
    <property type="match status" value="1"/>
</dbReference>
<dbReference type="SMART" id="SM00507">
    <property type="entry name" value="HNHc"/>
    <property type="match status" value="1"/>
</dbReference>
<dbReference type="EMBL" id="JAUSTZ010000021">
    <property type="protein sequence ID" value="MDQ0228422.1"/>
    <property type="molecule type" value="Genomic_DNA"/>
</dbReference>
<dbReference type="PANTHER" id="PTHR41286">
    <property type="entry name" value="HNH NUCLEASE YAJD-RELATED"/>
    <property type="match status" value="1"/>
</dbReference>
<evidence type="ECO:0000313" key="8">
    <source>
        <dbReference type="Proteomes" id="UP001232245"/>
    </source>
</evidence>
<evidence type="ECO:0000256" key="4">
    <source>
        <dbReference type="ARBA" id="ARBA00040194"/>
    </source>
</evidence>
<dbReference type="Pfam" id="PF01844">
    <property type="entry name" value="HNH"/>
    <property type="match status" value="1"/>
</dbReference>
<reference evidence="7 8" key="1">
    <citation type="submission" date="2023-07" db="EMBL/GenBank/DDBJ databases">
        <title>Genomic Encyclopedia of Type Strains, Phase IV (KMG-IV): sequencing the most valuable type-strain genomes for metagenomic binning, comparative biology and taxonomic classification.</title>
        <authorList>
            <person name="Goeker M."/>
        </authorList>
    </citation>
    <scope>NUCLEOTIDE SEQUENCE [LARGE SCALE GENOMIC DNA]</scope>
    <source>
        <strain evidence="7 8">DSM 17723</strain>
    </source>
</reference>
<name>A0ABT9Z865_9BACI</name>
<feature type="compositionally biased region" description="Basic and acidic residues" evidence="5">
    <location>
        <begin position="84"/>
        <end position="101"/>
    </location>
</feature>
<dbReference type="InterPro" id="IPR003615">
    <property type="entry name" value="HNH_nuc"/>
</dbReference>
<dbReference type="RefSeq" id="WP_174879924.1">
    <property type="nucleotide sequence ID" value="NZ_CADEPK010000080.1"/>
</dbReference>
<dbReference type="InterPro" id="IPR002711">
    <property type="entry name" value="HNH"/>
</dbReference>
<sequence>MNTHKRYDKYKRNKEARAFYKSAAWKKCRQIVLERDNFLCQKCLKNNRVTPADMVHHIVELLDDWDKALDMDNLESLCNSCHNKEHPDRGMRRTKNKEKSKLKVVKSKANKEIV</sequence>
<keyword evidence="7" id="KW-0255">Endonuclease</keyword>
<feature type="region of interest" description="Disordered" evidence="5">
    <location>
        <begin position="84"/>
        <end position="114"/>
    </location>
</feature>
<evidence type="ECO:0000256" key="2">
    <source>
        <dbReference type="ARBA" id="ARBA00022801"/>
    </source>
</evidence>
<comment type="similarity">
    <text evidence="3">Belongs to the HNH nuclease family.</text>
</comment>
<dbReference type="Gene3D" id="1.10.30.50">
    <property type="match status" value="1"/>
</dbReference>
<evidence type="ECO:0000256" key="5">
    <source>
        <dbReference type="SAM" id="MobiDB-lite"/>
    </source>
</evidence>
<dbReference type="GO" id="GO:0004519">
    <property type="term" value="F:endonuclease activity"/>
    <property type="evidence" value="ECO:0007669"/>
    <property type="project" value="UniProtKB-KW"/>
</dbReference>
<evidence type="ECO:0000259" key="6">
    <source>
        <dbReference type="SMART" id="SM00507"/>
    </source>
</evidence>
<dbReference type="Proteomes" id="UP001232245">
    <property type="component" value="Unassembled WGS sequence"/>
</dbReference>
<dbReference type="CDD" id="cd00085">
    <property type="entry name" value="HNHc"/>
    <property type="match status" value="1"/>
</dbReference>
<gene>
    <name evidence="7" type="ORF">J2S02_004805</name>
</gene>
<evidence type="ECO:0000256" key="1">
    <source>
        <dbReference type="ARBA" id="ARBA00022722"/>
    </source>
</evidence>